<feature type="region of interest" description="Disordered" evidence="1">
    <location>
        <begin position="480"/>
        <end position="507"/>
    </location>
</feature>
<comment type="caution">
    <text evidence="2">The sequence shown here is derived from an EMBL/GenBank/DDBJ whole genome shotgun (WGS) entry which is preliminary data.</text>
</comment>
<organism evidence="2 3">
    <name type="scientific">Prorocentrum cordatum</name>
    <dbReference type="NCBI Taxonomy" id="2364126"/>
    <lineage>
        <taxon>Eukaryota</taxon>
        <taxon>Sar</taxon>
        <taxon>Alveolata</taxon>
        <taxon>Dinophyceae</taxon>
        <taxon>Prorocentrales</taxon>
        <taxon>Prorocentraceae</taxon>
        <taxon>Prorocentrum</taxon>
    </lineage>
</organism>
<dbReference type="EMBL" id="CAUYUJ010017379">
    <property type="protein sequence ID" value="CAK0874268.1"/>
    <property type="molecule type" value="Genomic_DNA"/>
</dbReference>
<sequence>MAQRSDMWAYLPALLAAARDFTTLGLHWQTAAADAQCPSLPAIPACPELVCATGPTCPAAQCECACPVQEPGYWLLLAGAGVATAAGLAGLCLGAGVSYALGRIACPRAASRSAVGAAAPAVGDAVSTEARALPRALDIREPQTVVHFDADPLPWHHRVLLHHLGDGAWLCLTPDTEITRHDLNSLRPYVLDRGALFPAWALAGLYSFDPVGPGELAEMKRQARQRAALLGAGDALEEEAQVWVISDPRDARFGEVLDEQAVENPARRVHLRRMGVISLDGTERTIVKIGREERGDWMGDQREGVVDIRLFGDHRSKLGRRDVDFRDAVEMMEQVELADSPDIGPRAMGEYLTRVAVGTGNLTAYQAEWPRLSGVFAGEAQNHEHRVLLEIIRRAICLDQLNVKNLHCMEAAVRRAMQIEMVVARHPRHPDFSGLEDIISGPTQSSGSASVPKYLEHVVARQKDRANILKQMRWHKEELERVRPGSDDKDKRLECEASPSATGDWWPRGQWLHNDPFPLPVAEVEARPVGAPRSTARRWRVRSERQRRVSEAVEMLNYLAAPRVNSGCDKARSVRPHGGAPTAVQRSVLESVQEWVGFFGGPPCEAVDGERSLREILLPTDQYELEPQHLASYDVTRLRVCKGDIRPVPVAELLPAEAAVFLRHFRSQIELTASEAADRIQQAGGLPEPSWDPVLRGDAELRRDFFRRLAKIGIVGFRRVIEFRCGAFVHKKDGDIRFICDARATNMCHRPPPRTALGGAASLSEIDLSSYATSLGGSGGVCEPRFSWADVKDCFYQLANEEMGSWFGFDSPLTVEEWDLDLQRVWDDEEVVSHHVRQSCVDGDRQLLRDKRPAPLLRPGKPLAAVCVGNFTGVGGSAADAREGVEAFHGQAAEAGLGLHAAEVAVEELESLGLVLFSADRRVRQKPRRVWRFYFATKALLRRGRASGAELRTWAGRAVSLLGLQPCLLSILQEVYHFIGDGSRRRMAFPKLVRGELRMAAIAVFLTEVGLGAPLSDEVRVSDSSTGGFCLMYGKKPLRAVWGACRWRERWRFVEVEAEVSTGVYTAAYLNQLRGVTDGFGSTLDEGAPKFPDPHALTDGSGWTAAVEGRWRYDEHINVKEGRICVAGLRRFCRAAAYSVGCRVRWRVRHVPTYLNVADAGSRRHEAPDPEWLKQRKKERQPGVSRVVEFGTFVELEFWSVSGSSLLSSLQKLFENVNAVELVGVLKNPMTSGLWSFPPIGRLAGLKGAQWMRFPMCAYGAPHQKWTLVLANIPELRGLSAPCTHRRHVPLVGKARAPDGSGGHVWRNLTALAGQYPSALCSSWASVLSEIALLAARGPDVPWGGEWLAAARALVRLPQRAAGKPHVPPPTKQRAATRCVGPPMPTSASTAPPSARRAPPSGRGSDGVGRPSTFQSPRRWVSAKAKASSRRRRAASAGGSRVEYMRQMSVAAFTLTFYRSAVDSFEEWCREEGRQSNSTQSADENMVRWFSGMFFDGMGPGTGRNGLFGWVLLRGDRFQDGRQLLPRARRQLKAWGRADPGAMGLPCPLVLVYAIALDLLNRGLVRMAACVVLQTDLYSRPSETLTLSEADILHSQPAAGRAFAGRWAVVFAPGESGRRTETGQVDDAVDVGICGREWVRDVASALKDSVHPGQRVFDFDLPTYERQFKVSLKRQRLQAVGGSPHWLRRSGPSNDRFEAKLDLQAIQERGRWISFKSVTRYEKHAELLKQLERCDPGQIRNAKHADTVLPERLLHSLREFSVLRPVPRISGGLAKR</sequence>
<feature type="region of interest" description="Disordered" evidence="1">
    <location>
        <begin position="1361"/>
        <end position="1439"/>
    </location>
</feature>
<evidence type="ECO:0008006" key="4">
    <source>
        <dbReference type="Google" id="ProtNLM"/>
    </source>
</evidence>
<reference evidence="2" key="1">
    <citation type="submission" date="2023-10" db="EMBL/GenBank/DDBJ databases">
        <authorList>
            <person name="Chen Y."/>
            <person name="Shah S."/>
            <person name="Dougan E. K."/>
            <person name="Thang M."/>
            <person name="Chan C."/>
        </authorList>
    </citation>
    <scope>NUCLEOTIDE SEQUENCE [LARGE SCALE GENOMIC DNA]</scope>
</reference>
<name>A0ABN9VLV8_9DINO</name>
<evidence type="ECO:0000256" key="1">
    <source>
        <dbReference type="SAM" id="MobiDB-lite"/>
    </source>
</evidence>
<protein>
    <recommendedName>
        <fullName evidence="4">Calmodulin</fullName>
    </recommendedName>
</protein>
<dbReference type="Proteomes" id="UP001189429">
    <property type="component" value="Unassembled WGS sequence"/>
</dbReference>
<gene>
    <name evidence="2" type="ORF">PCOR1329_LOCUS59225</name>
</gene>
<evidence type="ECO:0000313" key="2">
    <source>
        <dbReference type="EMBL" id="CAK0874268.1"/>
    </source>
</evidence>
<feature type="compositionally biased region" description="Basic and acidic residues" evidence="1">
    <location>
        <begin position="480"/>
        <end position="495"/>
    </location>
</feature>
<proteinExistence type="predicted"/>
<evidence type="ECO:0000313" key="3">
    <source>
        <dbReference type="Proteomes" id="UP001189429"/>
    </source>
</evidence>
<keyword evidence="3" id="KW-1185">Reference proteome</keyword>
<accession>A0ABN9VLV8</accession>
<feature type="compositionally biased region" description="Low complexity" evidence="1">
    <location>
        <begin position="1386"/>
        <end position="1403"/>
    </location>
</feature>